<comment type="caution">
    <text evidence="13">The sequence shown here is derived from an EMBL/GenBank/DDBJ whole genome shotgun (WGS) entry which is preliminary data.</text>
</comment>
<dbReference type="InterPro" id="IPR003660">
    <property type="entry name" value="HAMP_dom"/>
</dbReference>
<dbReference type="InterPro" id="IPR003594">
    <property type="entry name" value="HATPase_dom"/>
</dbReference>
<dbReference type="Gene3D" id="6.10.340.10">
    <property type="match status" value="1"/>
</dbReference>
<dbReference type="InterPro" id="IPR036097">
    <property type="entry name" value="HisK_dim/P_sf"/>
</dbReference>
<dbReference type="InterPro" id="IPR036890">
    <property type="entry name" value="HATPase_C_sf"/>
</dbReference>
<keyword evidence="10" id="KW-0472">Membrane</keyword>
<dbReference type="SMART" id="SM00304">
    <property type="entry name" value="HAMP"/>
    <property type="match status" value="1"/>
</dbReference>
<dbReference type="PANTHER" id="PTHR45436">
    <property type="entry name" value="SENSOR HISTIDINE KINASE YKOH"/>
    <property type="match status" value="1"/>
</dbReference>
<dbReference type="SMART" id="SM00387">
    <property type="entry name" value="HATPase_c"/>
    <property type="match status" value="1"/>
</dbReference>
<dbReference type="SUPFAM" id="SSF55874">
    <property type="entry name" value="ATPase domain of HSP90 chaperone/DNA topoisomerase II/histidine kinase"/>
    <property type="match status" value="1"/>
</dbReference>
<dbReference type="CDD" id="cd00075">
    <property type="entry name" value="HATPase"/>
    <property type="match status" value="1"/>
</dbReference>
<dbReference type="Pfam" id="PF02518">
    <property type="entry name" value="HATPase_c"/>
    <property type="match status" value="1"/>
</dbReference>
<dbReference type="EC" id="2.7.13.3" evidence="3"/>
<dbReference type="PROSITE" id="PS50109">
    <property type="entry name" value="HIS_KIN"/>
    <property type="match status" value="1"/>
</dbReference>
<evidence type="ECO:0000259" key="12">
    <source>
        <dbReference type="PROSITE" id="PS50885"/>
    </source>
</evidence>
<evidence type="ECO:0000256" key="5">
    <source>
        <dbReference type="ARBA" id="ARBA00022679"/>
    </source>
</evidence>
<gene>
    <name evidence="13" type="ORF">FGF04_04915</name>
</gene>
<dbReference type="InterPro" id="IPR050428">
    <property type="entry name" value="TCS_sensor_his_kinase"/>
</dbReference>
<evidence type="ECO:0000256" key="3">
    <source>
        <dbReference type="ARBA" id="ARBA00012438"/>
    </source>
</evidence>
<feature type="domain" description="HAMP" evidence="12">
    <location>
        <begin position="193"/>
        <end position="246"/>
    </location>
</feature>
<reference evidence="13 14" key="1">
    <citation type="submission" date="2019-05" db="EMBL/GenBank/DDBJ databases">
        <authorList>
            <person name="Hariharan J."/>
            <person name="Choudoir M.J."/>
            <person name="Diebold P."/>
            <person name="Panke-Buisse K."/>
            <person name="Buckley D.H."/>
        </authorList>
    </citation>
    <scope>NUCLEOTIDE SEQUENCE [LARGE SCALE GENOMIC DNA]</scope>
    <source>
        <strain evidence="13 14">SUN51</strain>
    </source>
</reference>
<dbReference type="SMART" id="SM00388">
    <property type="entry name" value="HisKA"/>
    <property type="match status" value="1"/>
</dbReference>
<dbReference type="Gene3D" id="3.30.565.10">
    <property type="entry name" value="Histidine kinase-like ATPase, C-terminal domain"/>
    <property type="match status" value="1"/>
</dbReference>
<dbReference type="Gene3D" id="1.10.287.130">
    <property type="match status" value="1"/>
</dbReference>
<dbReference type="InterPro" id="IPR003661">
    <property type="entry name" value="HisK_dim/P_dom"/>
</dbReference>
<dbReference type="SUPFAM" id="SSF47384">
    <property type="entry name" value="Homodimeric domain of signal transducing histidine kinase"/>
    <property type="match status" value="1"/>
</dbReference>
<dbReference type="Proteomes" id="UP000324965">
    <property type="component" value="Unassembled WGS sequence"/>
</dbReference>
<dbReference type="PRINTS" id="PR00344">
    <property type="entry name" value="BCTRLSENSOR"/>
</dbReference>
<keyword evidence="9" id="KW-0902">Two-component regulatory system</keyword>
<sequence>MKWMHLLPLLRRLYPSTIRMRLTLLATVIAVLPLAAAATGTALAVRSSILEGAQQRSAEPGPWWRVEVKGDRATYDRERISRCGSTSPPAPGDQRISFCMKPYDLSSSGAPGPSGHDAMYDALSHQGALSLGPWTPSAPIQRPNAYPQFPGYVVLTYSLEAEQAQLDTVVWSLAGGTLALVGLIAGSTWFAVGRVLRPVEAIRAEFAELSAHHLDRRVPVPRAGNEIARLATTMNTTLNRLQAAVGRQRQFTTDASHELRTPLACLRTELELALNRPDAADWPRVVHAAHQDTMRVQELTEDLLLLARLDAEQGDRQPRRTVDLTDVVREETVRRRPPHGIGIDLRTGPGPVAVQGHPALLARVIGNLLDNAERYATGTITVRLTHDPHHGTAVVDVLDDGPGIPPEDHRRIFERFTRLDDARTQDTGGVGLGLAIAQRIAAVHRGTLEIVPSARGAHFSLRLPTHLP</sequence>
<dbReference type="PANTHER" id="PTHR45436:SF5">
    <property type="entry name" value="SENSOR HISTIDINE KINASE TRCS"/>
    <property type="match status" value="1"/>
</dbReference>
<evidence type="ECO:0000259" key="11">
    <source>
        <dbReference type="PROSITE" id="PS50109"/>
    </source>
</evidence>
<feature type="domain" description="Histidine kinase" evidence="11">
    <location>
        <begin position="254"/>
        <end position="467"/>
    </location>
</feature>
<evidence type="ECO:0000256" key="4">
    <source>
        <dbReference type="ARBA" id="ARBA00022553"/>
    </source>
</evidence>
<keyword evidence="7 13" id="KW-0418">Kinase</keyword>
<dbReference type="Pfam" id="PF00672">
    <property type="entry name" value="HAMP"/>
    <property type="match status" value="1"/>
</dbReference>
<comment type="subcellular location">
    <subcellularLocation>
        <location evidence="2">Cell membrane</location>
    </subcellularLocation>
</comment>
<keyword evidence="4" id="KW-0597">Phosphoprotein</keyword>
<dbReference type="AlphaFoldDB" id="A0A5B0BKF7"/>
<proteinExistence type="predicted"/>
<evidence type="ECO:0000313" key="13">
    <source>
        <dbReference type="EMBL" id="KAA0941772.1"/>
    </source>
</evidence>
<evidence type="ECO:0000256" key="6">
    <source>
        <dbReference type="ARBA" id="ARBA00022692"/>
    </source>
</evidence>
<evidence type="ECO:0000256" key="9">
    <source>
        <dbReference type="ARBA" id="ARBA00023012"/>
    </source>
</evidence>
<dbReference type="PROSITE" id="PS50885">
    <property type="entry name" value="HAMP"/>
    <property type="match status" value="1"/>
</dbReference>
<dbReference type="InterPro" id="IPR005467">
    <property type="entry name" value="His_kinase_dom"/>
</dbReference>
<evidence type="ECO:0000256" key="8">
    <source>
        <dbReference type="ARBA" id="ARBA00022989"/>
    </source>
</evidence>
<keyword evidence="6" id="KW-0812">Transmembrane</keyword>
<protein>
    <recommendedName>
        <fullName evidence="3">histidine kinase</fullName>
        <ecNumber evidence="3">2.7.13.3</ecNumber>
    </recommendedName>
</protein>
<dbReference type="EMBL" id="VDFC01000014">
    <property type="protein sequence ID" value="KAA0941772.1"/>
    <property type="molecule type" value="Genomic_DNA"/>
</dbReference>
<dbReference type="InterPro" id="IPR004358">
    <property type="entry name" value="Sig_transdc_His_kin-like_C"/>
</dbReference>
<dbReference type="SUPFAM" id="SSF158472">
    <property type="entry name" value="HAMP domain-like"/>
    <property type="match status" value="1"/>
</dbReference>
<accession>A0A5B0BKF7</accession>
<dbReference type="OrthoDB" id="9786919at2"/>
<dbReference type="GO" id="GO:0000155">
    <property type="term" value="F:phosphorelay sensor kinase activity"/>
    <property type="evidence" value="ECO:0007669"/>
    <property type="project" value="InterPro"/>
</dbReference>
<name>A0A5B0BKF7_9ACTN</name>
<keyword evidence="8" id="KW-1133">Transmembrane helix</keyword>
<keyword evidence="5" id="KW-0808">Transferase</keyword>
<evidence type="ECO:0000256" key="7">
    <source>
        <dbReference type="ARBA" id="ARBA00022777"/>
    </source>
</evidence>
<dbReference type="CDD" id="cd00082">
    <property type="entry name" value="HisKA"/>
    <property type="match status" value="1"/>
</dbReference>
<comment type="catalytic activity">
    <reaction evidence="1">
        <text>ATP + protein L-histidine = ADP + protein N-phospho-L-histidine.</text>
        <dbReference type="EC" id="2.7.13.3"/>
    </reaction>
</comment>
<organism evidence="13 14">
    <name type="scientific">Streptomyces apricus</name>
    <dbReference type="NCBI Taxonomy" id="1828112"/>
    <lineage>
        <taxon>Bacteria</taxon>
        <taxon>Bacillati</taxon>
        <taxon>Actinomycetota</taxon>
        <taxon>Actinomycetes</taxon>
        <taxon>Kitasatosporales</taxon>
        <taxon>Streptomycetaceae</taxon>
        <taxon>Streptomyces</taxon>
    </lineage>
</organism>
<evidence type="ECO:0000256" key="2">
    <source>
        <dbReference type="ARBA" id="ARBA00004236"/>
    </source>
</evidence>
<keyword evidence="14" id="KW-1185">Reference proteome</keyword>
<dbReference type="CDD" id="cd06225">
    <property type="entry name" value="HAMP"/>
    <property type="match status" value="1"/>
</dbReference>
<dbReference type="Pfam" id="PF00512">
    <property type="entry name" value="HisKA"/>
    <property type="match status" value="1"/>
</dbReference>
<evidence type="ECO:0000256" key="1">
    <source>
        <dbReference type="ARBA" id="ARBA00000085"/>
    </source>
</evidence>
<evidence type="ECO:0000256" key="10">
    <source>
        <dbReference type="ARBA" id="ARBA00023136"/>
    </source>
</evidence>
<evidence type="ECO:0000313" key="14">
    <source>
        <dbReference type="Proteomes" id="UP000324965"/>
    </source>
</evidence>
<dbReference type="GO" id="GO:0005886">
    <property type="term" value="C:plasma membrane"/>
    <property type="evidence" value="ECO:0007669"/>
    <property type="project" value="UniProtKB-SubCell"/>
</dbReference>